<feature type="compositionally biased region" description="Pro residues" evidence="4">
    <location>
        <begin position="355"/>
        <end position="379"/>
    </location>
</feature>
<dbReference type="Pfam" id="PF01974">
    <property type="entry name" value="tRNA_int_endo"/>
    <property type="match status" value="1"/>
</dbReference>
<evidence type="ECO:0000259" key="5">
    <source>
        <dbReference type="Pfam" id="PF01974"/>
    </source>
</evidence>
<feature type="region of interest" description="Disordered" evidence="4">
    <location>
        <begin position="335"/>
        <end position="379"/>
    </location>
</feature>
<dbReference type="AlphaFoldDB" id="A0A058Z710"/>
<comment type="catalytic activity">
    <reaction evidence="3">
        <text>pretRNA = a 3'-half-tRNA molecule with a 5'-OH end + a 5'-half-tRNA molecule with a 2',3'-cyclic phosphate end + an intron with a 2',3'-cyclic phosphate and a 5'-hydroxyl terminus.</text>
        <dbReference type="EC" id="4.6.1.16"/>
    </reaction>
</comment>
<feature type="domain" description="tRNA intron endonuclease catalytic" evidence="5">
    <location>
        <begin position="200"/>
        <end position="298"/>
    </location>
</feature>
<dbReference type="GO" id="GO:0000379">
    <property type="term" value="P:tRNA-type intron splice site recognition and cleavage"/>
    <property type="evidence" value="ECO:0007669"/>
    <property type="project" value="TreeGrafter"/>
</dbReference>
<dbReference type="CDD" id="cd22363">
    <property type="entry name" value="tRNA-intron_lyase_C"/>
    <property type="match status" value="1"/>
</dbReference>
<dbReference type="PANTHER" id="PTHR21227">
    <property type="entry name" value="TRNA-SPLICING ENDONUCLEASE SUBUNIT SEN2"/>
    <property type="match status" value="1"/>
</dbReference>
<dbReference type="Gene3D" id="3.40.1350.10">
    <property type="match status" value="1"/>
</dbReference>
<sequence>MEDVDLLRQPQPKRRRRTAAGTAGDPALEVMPCDLGLDCHCLDRPLVAHWDPTHRQIDLVEPPERSRHLLSHGYFGISVHWLQQRSRQRKRFRQAHSGVDAPNAPAAFAGPPRLSTSTLGSDIVLSLEEALYLCHVLEVLTIFRRPTANPGPEAIGALLRSPPVDDKGPATVAAGAHASGPMSASELFAEICLSVPSFGPRYAFYVYARGRGWTPKDGLKYGVDFLLYLQSPALFHATFSVLVTPVWNATDPSAITSGCPGVSTHGAQGSPDWRTVARLVRISNQVSKDFSVAFVHSDQPAGAVEHQRSQALDDFLAGAHVQWVPLRRWVPERTRTNAAERDAELRQVQARQRKGPPPVSTDRPPAGPPPSPPSPPAPG</sequence>
<evidence type="ECO:0000256" key="1">
    <source>
        <dbReference type="ARBA" id="ARBA00008078"/>
    </source>
</evidence>
<dbReference type="Proteomes" id="UP000030693">
    <property type="component" value="Unassembled WGS sequence"/>
</dbReference>
<dbReference type="GO" id="GO:0003676">
    <property type="term" value="F:nucleic acid binding"/>
    <property type="evidence" value="ECO:0007669"/>
    <property type="project" value="InterPro"/>
</dbReference>
<feature type="region of interest" description="Disordered" evidence="4">
    <location>
        <begin position="1"/>
        <end position="23"/>
    </location>
</feature>
<dbReference type="GO" id="GO:0005737">
    <property type="term" value="C:cytoplasm"/>
    <property type="evidence" value="ECO:0007669"/>
    <property type="project" value="TreeGrafter"/>
</dbReference>
<reference evidence="6" key="1">
    <citation type="submission" date="2013-04" db="EMBL/GenBank/DDBJ databases">
        <title>The Genome Sequence of Fonticula alba ATCC 38817.</title>
        <authorList>
            <consortium name="The Broad Institute Genomics Platform"/>
            <person name="Russ C."/>
            <person name="Cuomo C."/>
            <person name="Burger G."/>
            <person name="Gray M.W."/>
            <person name="Holland P.W.H."/>
            <person name="King N."/>
            <person name="Lang F.B.F."/>
            <person name="Roger A.J."/>
            <person name="Ruiz-Trillo I."/>
            <person name="Brown M."/>
            <person name="Walker B."/>
            <person name="Young S."/>
            <person name="Zeng Q."/>
            <person name="Gargeya S."/>
            <person name="Fitzgerald M."/>
            <person name="Haas B."/>
            <person name="Abouelleil A."/>
            <person name="Allen A.W."/>
            <person name="Alvarado L."/>
            <person name="Arachchi H.M."/>
            <person name="Berlin A.M."/>
            <person name="Chapman S.B."/>
            <person name="Gainer-Dewar J."/>
            <person name="Goldberg J."/>
            <person name="Griggs A."/>
            <person name="Gujja S."/>
            <person name="Hansen M."/>
            <person name="Howarth C."/>
            <person name="Imamovic A."/>
            <person name="Ireland A."/>
            <person name="Larimer J."/>
            <person name="McCowan C."/>
            <person name="Murphy C."/>
            <person name="Pearson M."/>
            <person name="Poon T.W."/>
            <person name="Priest M."/>
            <person name="Roberts A."/>
            <person name="Saif S."/>
            <person name="Shea T."/>
            <person name="Sisk P."/>
            <person name="Sykes S."/>
            <person name="Wortman J."/>
            <person name="Nusbaum C."/>
            <person name="Birren B."/>
        </authorList>
    </citation>
    <scope>NUCLEOTIDE SEQUENCE [LARGE SCALE GENOMIC DNA]</scope>
    <source>
        <strain evidence="6">ATCC 38817</strain>
    </source>
</reference>
<dbReference type="EMBL" id="KB932205">
    <property type="protein sequence ID" value="KCV70030.1"/>
    <property type="molecule type" value="Genomic_DNA"/>
</dbReference>
<dbReference type="GO" id="GO:0000214">
    <property type="term" value="C:tRNA-intron endonuclease complex"/>
    <property type="evidence" value="ECO:0007669"/>
    <property type="project" value="TreeGrafter"/>
</dbReference>
<dbReference type="eggNOG" id="KOG4685">
    <property type="taxonomic scope" value="Eukaryota"/>
</dbReference>
<organism evidence="6">
    <name type="scientific">Fonticula alba</name>
    <name type="common">Slime mold</name>
    <dbReference type="NCBI Taxonomy" id="691883"/>
    <lineage>
        <taxon>Eukaryota</taxon>
        <taxon>Rotosphaerida</taxon>
        <taxon>Fonticulaceae</taxon>
        <taxon>Fonticula</taxon>
    </lineage>
</organism>
<dbReference type="GO" id="GO:0000213">
    <property type="term" value="F:tRNA-intron lyase activity"/>
    <property type="evidence" value="ECO:0007669"/>
    <property type="project" value="UniProtKB-EC"/>
</dbReference>
<dbReference type="EC" id="4.6.1.16" evidence="2"/>
<dbReference type="InterPro" id="IPR006676">
    <property type="entry name" value="tRNA_splic"/>
</dbReference>
<dbReference type="InterPro" id="IPR036167">
    <property type="entry name" value="tRNA_intron_Endo_cat-like_sf"/>
</dbReference>
<protein>
    <recommendedName>
        <fullName evidence="2">tRNA-intron lyase</fullName>
        <ecNumber evidence="2">4.6.1.16</ecNumber>
    </recommendedName>
</protein>
<gene>
    <name evidence="6" type="ORF">H696_03496</name>
</gene>
<dbReference type="PANTHER" id="PTHR21227:SF0">
    <property type="entry name" value="TRNA-SPLICING ENDONUCLEASE SUBUNIT SEN2"/>
    <property type="match status" value="1"/>
</dbReference>
<feature type="compositionally biased region" description="Basic and acidic residues" evidence="4">
    <location>
        <begin position="335"/>
        <end position="345"/>
    </location>
</feature>
<evidence type="ECO:0000256" key="2">
    <source>
        <dbReference type="ARBA" id="ARBA00012573"/>
    </source>
</evidence>
<evidence type="ECO:0000256" key="3">
    <source>
        <dbReference type="ARBA" id="ARBA00034031"/>
    </source>
</evidence>
<keyword evidence="7" id="KW-1185">Reference proteome</keyword>
<dbReference type="OrthoDB" id="10249562at2759"/>
<dbReference type="SUPFAM" id="SSF53032">
    <property type="entry name" value="tRNA-intron endonuclease catalytic domain-like"/>
    <property type="match status" value="1"/>
</dbReference>
<feature type="region of interest" description="Disordered" evidence="4">
    <location>
        <begin position="90"/>
        <end position="109"/>
    </location>
</feature>
<evidence type="ECO:0000313" key="7">
    <source>
        <dbReference type="Proteomes" id="UP000030693"/>
    </source>
</evidence>
<dbReference type="RefSeq" id="XP_009495636.1">
    <property type="nucleotide sequence ID" value="XM_009497361.1"/>
</dbReference>
<comment type="similarity">
    <text evidence="1">Belongs to the tRNA-intron endonuclease family.</text>
</comment>
<dbReference type="STRING" id="691883.A0A058Z710"/>
<name>A0A058Z710_FONAL</name>
<dbReference type="InterPro" id="IPR011856">
    <property type="entry name" value="tRNA_endonuc-like_dom_sf"/>
</dbReference>
<evidence type="ECO:0000313" key="6">
    <source>
        <dbReference type="EMBL" id="KCV70030.1"/>
    </source>
</evidence>
<dbReference type="InterPro" id="IPR006677">
    <property type="entry name" value="tRNA_intron_Endonuc_cat-like"/>
</dbReference>
<dbReference type="GeneID" id="20528221"/>
<proteinExistence type="inferred from homology"/>
<evidence type="ECO:0000256" key="4">
    <source>
        <dbReference type="SAM" id="MobiDB-lite"/>
    </source>
</evidence>
<accession>A0A058Z710</accession>